<keyword evidence="8 9" id="KW-0472">Membrane</keyword>
<dbReference type="RefSeq" id="WP_106715790.1">
    <property type="nucleotide sequence ID" value="NZ_JACHXT010000004.1"/>
</dbReference>
<organism evidence="12 13">
    <name type="scientific">Phyllobacterium endophyticum</name>
    <dbReference type="NCBI Taxonomy" id="1149773"/>
    <lineage>
        <taxon>Bacteria</taxon>
        <taxon>Pseudomonadati</taxon>
        <taxon>Pseudomonadota</taxon>
        <taxon>Alphaproteobacteria</taxon>
        <taxon>Hyphomicrobiales</taxon>
        <taxon>Phyllobacteriaceae</taxon>
        <taxon>Phyllobacterium</taxon>
    </lineage>
</organism>
<feature type="domain" description="ABC transporter" evidence="10">
    <location>
        <begin position="364"/>
        <end position="587"/>
    </location>
</feature>
<dbReference type="SUPFAM" id="SSF52540">
    <property type="entry name" value="P-loop containing nucleoside triphosphate hydrolases"/>
    <property type="match status" value="1"/>
</dbReference>
<sequence>MLIDTAAAETKKLADNPAEYRLNRLFFLRLWRLWSPYWKRPEARKSWLIIAVAVLTIAVGIPLQIWQSYTAKDLTNALIAKNAAEYWPLLILETALTALLLLLSVGMRYLTGRVELQWRQWLAAHLSERYLARRTYYAITQDNSIDNPDQRIQQETIAFCSTMLSLPFIAIGAIATMITQMSIMGSISTVLSMSVVSFAIFQSIVTFKLFQPTIKQQFDITVAEADLRYGLLNVRDNAETIAFYQGEHAEQQHILRRLGLATHKRLISLVYGTWVTLSNGGMSVAWAIVPVLCLVPQYLAGAIDYGTIAQSTFAATSLLGALTIFVDLLPHLSSSFPGIARLAQIDEKVESLGVDQSIAGGRILRMESALIVIDKMTLATPGGERVLVRDLSLQVRPGHHLIIIGQTGLGKSALLRAIAGLWNRGSGAVALPPSGETLFLPQRPYMFLGDLRSQLVYPAIASSLDDAELQAILDEVQLSNVATRHGGFDAIKDWSRILSLGEQQRIAIARVLIARPRFVFLDEATSAVDSATEKALYAALQRSGSTLVSVGHRQDLLAYHTDALRLLPGGAFELLPAHLVRPTSGEIDAA</sequence>
<dbReference type="SMART" id="SM00382">
    <property type="entry name" value="AAA"/>
    <property type="match status" value="1"/>
</dbReference>
<evidence type="ECO:0000256" key="5">
    <source>
        <dbReference type="ARBA" id="ARBA00022741"/>
    </source>
</evidence>
<evidence type="ECO:0000256" key="6">
    <source>
        <dbReference type="ARBA" id="ARBA00022840"/>
    </source>
</evidence>
<evidence type="ECO:0000256" key="8">
    <source>
        <dbReference type="ARBA" id="ARBA00023136"/>
    </source>
</evidence>
<comment type="subcellular location">
    <subcellularLocation>
        <location evidence="1">Cell membrane</location>
        <topology evidence="1">Multi-pass membrane protein</topology>
    </subcellularLocation>
</comment>
<dbReference type="GO" id="GO:0016887">
    <property type="term" value="F:ATP hydrolysis activity"/>
    <property type="evidence" value="ECO:0007669"/>
    <property type="project" value="InterPro"/>
</dbReference>
<evidence type="ECO:0000256" key="1">
    <source>
        <dbReference type="ARBA" id="ARBA00004651"/>
    </source>
</evidence>
<evidence type="ECO:0000256" key="7">
    <source>
        <dbReference type="ARBA" id="ARBA00022989"/>
    </source>
</evidence>
<dbReference type="PROSITE" id="PS50929">
    <property type="entry name" value="ABC_TM1F"/>
    <property type="match status" value="1"/>
</dbReference>
<dbReference type="Gene3D" id="1.20.1560.10">
    <property type="entry name" value="ABC transporter type 1, transmembrane domain"/>
    <property type="match status" value="1"/>
</dbReference>
<dbReference type="InterPro" id="IPR027417">
    <property type="entry name" value="P-loop_NTPase"/>
</dbReference>
<evidence type="ECO:0000256" key="3">
    <source>
        <dbReference type="ARBA" id="ARBA00022448"/>
    </source>
</evidence>
<reference evidence="13" key="1">
    <citation type="submission" date="2017-11" db="EMBL/GenBank/DDBJ databases">
        <authorList>
            <person name="Kuznetsova I."/>
            <person name="Sazanova A."/>
            <person name="Chirak E."/>
            <person name="Safronova V."/>
            <person name="Willems A."/>
        </authorList>
    </citation>
    <scope>NUCLEOTIDE SEQUENCE [LARGE SCALE GENOMIC DNA]</scope>
    <source>
        <strain evidence="13">PEPV15</strain>
    </source>
</reference>
<proteinExistence type="inferred from homology"/>
<evidence type="ECO:0000256" key="2">
    <source>
        <dbReference type="ARBA" id="ARBA00005417"/>
    </source>
</evidence>
<dbReference type="InterPro" id="IPR003439">
    <property type="entry name" value="ABC_transporter-like_ATP-bd"/>
</dbReference>
<dbReference type="EMBL" id="PGGN01000001">
    <property type="protein sequence ID" value="PSH60473.1"/>
    <property type="molecule type" value="Genomic_DNA"/>
</dbReference>
<feature type="transmembrane region" description="Helical" evidence="9">
    <location>
        <begin position="47"/>
        <end position="66"/>
    </location>
</feature>
<evidence type="ECO:0000259" key="10">
    <source>
        <dbReference type="PROSITE" id="PS50893"/>
    </source>
</evidence>
<keyword evidence="3" id="KW-0813">Transport</keyword>
<keyword evidence="4 9" id="KW-0812">Transmembrane</keyword>
<comment type="similarity">
    <text evidence="2">Belongs to the ABC transporter superfamily.</text>
</comment>
<dbReference type="InterPro" id="IPR050835">
    <property type="entry name" value="ABC_transporter_sub-D"/>
</dbReference>
<keyword evidence="13" id="KW-1185">Reference proteome</keyword>
<dbReference type="AlphaFoldDB" id="A0A2P7B1X8"/>
<gene>
    <name evidence="12" type="ORF">CU100_07305</name>
</gene>
<evidence type="ECO:0000259" key="11">
    <source>
        <dbReference type="PROSITE" id="PS50929"/>
    </source>
</evidence>
<feature type="transmembrane region" description="Helical" evidence="9">
    <location>
        <begin position="266"/>
        <end position="288"/>
    </location>
</feature>
<keyword evidence="5" id="KW-0547">Nucleotide-binding</keyword>
<dbReference type="InterPro" id="IPR036640">
    <property type="entry name" value="ABC1_TM_sf"/>
</dbReference>
<dbReference type="Proteomes" id="UP000241158">
    <property type="component" value="Unassembled WGS sequence"/>
</dbReference>
<dbReference type="Pfam" id="PF00005">
    <property type="entry name" value="ABC_tran"/>
    <property type="match status" value="1"/>
</dbReference>
<dbReference type="InterPro" id="IPR003593">
    <property type="entry name" value="AAA+_ATPase"/>
</dbReference>
<dbReference type="Pfam" id="PF06472">
    <property type="entry name" value="ABC_membrane_2"/>
    <property type="match status" value="1"/>
</dbReference>
<dbReference type="PROSITE" id="PS50893">
    <property type="entry name" value="ABC_TRANSPORTER_2"/>
    <property type="match status" value="1"/>
</dbReference>
<evidence type="ECO:0000256" key="9">
    <source>
        <dbReference type="SAM" id="Phobius"/>
    </source>
</evidence>
<feature type="transmembrane region" description="Helical" evidence="9">
    <location>
        <begin position="86"/>
        <end position="110"/>
    </location>
</feature>
<keyword evidence="7 9" id="KW-1133">Transmembrane helix</keyword>
<dbReference type="InterPro" id="IPR017871">
    <property type="entry name" value="ABC_transporter-like_CS"/>
</dbReference>
<protein>
    <submittedName>
        <fullName evidence="12">ABC transporter ATP-binding protein</fullName>
    </submittedName>
</protein>
<dbReference type="Gene3D" id="3.40.50.300">
    <property type="entry name" value="P-loop containing nucleotide triphosphate hydrolases"/>
    <property type="match status" value="1"/>
</dbReference>
<dbReference type="PANTHER" id="PTHR11384">
    <property type="entry name" value="ATP-BINDING CASSETTE, SUB-FAMILY D MEMBER"/>
    <property type="match status" value="1"/>
</dbReference>
<comment type="caution">
    <text evidence="12">The sequence shown here is derived from an EMBL/GenBank/DDBJ whole genome shotgun (WGS) entry which is preliminary data.</text>
</comment>
<dbReference type="InterPro" id="IPR011527">
    <property type="entry name" value="ABC1_TM_dom"/>
</dbReference>
<evidence type="ECO:0000313" key="12">
    <source>
        <dbReference type="EMBL" id="PSH60473.1"/>
    </source>
</evidence>
<dbReference type="GO" id="GO:0140359">
    <property type="term" value="F:ABC-type transporter activity"/>
    <property type="evidence" value="ECO:0007669"/>
    <property type="project" value="InterPro"/>
</dbReference>
<keyword evidence="6 12" id="KW-0067">ATP-binding</keyword>
<dbReference type="OrthoDB" id="9810134at2"/>
<evidence type="ECO:0000313" key="13">
    <source>
        <dbReference type="Proteomes" id="UP000241158"/>
    </source>
</evidence>
<dbReference type="GO" id="GO:0005524">
    <property type="term" value="F:ATP binding"/>
    <property type="evidence" value="ECO:0007669"/>
    <property type="project" value="UniProtKB-KW"/>
</dbReference>
<dbReference type="CDD" id="cd03223">
    <property type="entry name" value="ABCD_peroxisomal_ALDP"/>
    <property type="match status" value="1"/>
</dbReference>
<evidence type="ECO:0000256" key="4">
    <source>
        <dbReference type="ARBA" id="ARBA00022692"/>
    </source>
</evidence>
<feature type="transmembrane region" description="Helical" evidence="9">
    <location>
        <begin position="190"/>
        <end position="210"/>
    </location>
</feature>
<dbReference type="SUPFAM" id="SSF90123">
    <property type="entry name" value="ABC transporter transmembrane region"/>
    <property type="match status" value="1"/>
</dbReference>
<dbReference type="GO" id="GO:0005886">
    <property type="term" value="C:plasma membrane"/>
    <property type="evidence" value="ECO:0007669"/>
    <property type="project" value="UniProtKB-SubCell"/>
</dbReference>
<accession>A0A2P7B1X8</accession>
<name>A0A2P7B1X8_9HYPH</name>
<dbReference type="PANTHER" id="PTHR11384:SF59">
    <property type="entry name" value="LYSOSOMAL COBALAMIN TRANSPORTER ABCD4"/>
    <property type="match status" value="1"/>
</dbReference>
<feature type="transmembrane region" description="Helical" evidence="9">
    <location>
        <begin position="157"/>
        <end position="178"/>
    </location>
</feature>
<feature type="domain" description="ABC transmembrane type-1" evidence="11">
    <location>
        <begin position="51"/>
        <end position="334"/>
    </location>
</feature>
<dbReference type="PROSITE" id="PS00211">
    <property type="entry name" value="ABC_TRANSPORTER_1"/>
    <property type="match status" value="1"/>
</dbReference>